<name>A0A9W7C7J2_9STRA</name>
<evidence type="ECO:0000313" key="1">
    <source>
        <dbReference type="EMBL" id="GMI00688.1"/>
    </source>
</evidence>
<dbReference type="InterPro" id="IPR007841">
    <property type="entry name" value="UPF0210"/>
</dbReference>
<accession>A0A9W7C7J2</accession>
<keyword evidence="2" id="KW-1185">Reference proteome</keyword>
<dbReference type="PANTHER" id="PTHR37560">
    <property type="entry name" value="UPF0210 PROTEIN SPR0218"/>
    <property type="match status" value="1"/>
</dbReference>
<sequence length="435" mass="46565">MSTMSTSSCGYKVRVICSFIVLSSSDFPKDIGSLEITDGLLPPSVKSSTIYSKISAANDLNLAVKKNMEEKGYEVQTTRIATNSFTEYCDTSDTSDSSDDADDALLTSQITLIDAIISSLSIHFFSLGPCKTILQTSKYPLLILPLSPRLSLSSTIAACDLLHAQASARTIIQLSKVPSTNGLLNFRYCAQSTTSLPHAPFFPSAYSESVRPSTIRIAIGLENGFLANEGLALCSTLDDIGTKFRDLYSERVAPLVEVTSKVVQGFKREGYTFEYVGIDTSLNPSLDKGGSIGSALESLPFVPSGIGGVGVMAAAAAITTTIQSLPFTLTGYCGIMLPVCEDYRLSEIQAGEGRKYTVSHLMNVSSVCGVGVDTVPIPKDVRFEEVAGVILDICGLAARWNKPLSVRMFPVPDLGEGEMTGFDSPYLCNTKVFSL</sequence>
<comment type="caution">
    <text evidence="1">The sequence shown here is derived from an EMBL/GenBank/DDBJ whole genome shotgun (WGS) entry which is preliminary data.</text>
</comment>
<organism evidence="1 2">
    <name type="scientific">Triparma verrucosa</name>
    <dbReference type="NCBI Taxonomy" id="1606542"/>
    <lineage>
        <taxon>Eukaryota</taxon>
        <taxon>Sar</taxon>
        <taxon>Stramenopiles</taxon>
        <taxon>Ochrophyta</taxon>
        <taxon>Bolidophyceae</taxon>
        <taxon>Parmales</taxon>
        <taxon>Triparmaceae</taxon>
        <taxon>Triparma</taxon>
    </lineage>
</organism>
<dbReference type="PANTHER" id="PTHR37560:SF2">
    <property type="entry name" value="DUF711 DOMAIN-CONTAINING PROTEIN"/>
    <property type="match status" value="1"/>
</dbReference>
<gene>
    <name evidence="1" type="ORF">TrVE_jg11081</name>
</gene>
<evidence type="ECO:0000313" key="2">
    <source>
        <dbReference type="Proteomes" id="UP001165160"/>
    </source>
</evidence>
<protein>
    <recommendedName>
        <fullName evidence="3">DUF711 family protein</fullName>
    </recommendedName>
</protein>
<dbReference type="EMBL" id="BRXX01000251">
    <property type="protein sequence ID" value="GMI00688.1"/>
    <property type="molecule type" value="Genomic_DNA"/>
</dbReference>
<dbReference type="SUPFAM" id="SSF51998">
    <property type="entry name" value="PFL-like glycyl radical enzymes"/>
    <property type="match status" value="1"/>
</dbReference>
<proteinExistence type="predicted"/>
<reference evidence="2" key="1">
    <citation type="journal article" date="2023" name="Commun. Biol.">
        <title>Genome analysis of Parmales, the sister group of diatoms, reveals the evolutionary specialization of diatoms from phago-mixotrophs to photoautotrophs.</title>
        <authorList>
            <person name="Ban H."/>
            <person name="Sato S."/>
            <person name="Yoshikawa S."/>
            <person name="Yamada K."/>
            <person name="Nakamura Y."/>
            <person name="Ichinomiya M."/>
            <person name="Sato N."/>
            <person name="Blanc-Mathieu R."/>
            <person name="Endo H."/>
            <person name="Kuwata A."/>
            <person name="Ogata H."/>
        </authorList>
    </citation>
    <scope>NUCLEOTIDE SEQUENCE [LARGE SCALE GENOMIC DNA]</scope>
    <source>
        <strain evidence="2">NIES 3699</strain>
    </source>
</reference>
<dbReference type="Gene3D" id="3.20.70.20">
    <property type="match status" value="1"/>
</dbReference>
<evidence type="ECO:0008006" key="3">
    <source>
        <dbReference type="Google" id="ProtNLM"/>
    </source>
</evidence>
<dbReference type="Pfam" id="PF05167">
    <property type="entry name" value="DUF711"/>
    <property type="match status" value="1"/>
</dbReference>
<dbReference type="Proteomes" id="UP001165160">
    <property type="component" value="Unassembled WGS sequence"/>
</dbReference>
<dbReference type="AlphaFoldDB" id="A0A9W7C7J2"/>